<feature type="repeat" description="ANK" evidence="3">
    <location>
        <begin position="445"/>
        <end position="478"/>
    </location>
</feature>
<evidence type="ECO:0000256" key="3">
    <source>
        <dbReference type="PROSITE-ProRule" id="PRU00023"/>
    </source>
</evidence>
<dbReference type="InterPro" id="IPR036770">
    <property type="entry name" value="Ankyrin_rpt-contain_sf"/>
</dbReference>
<name>A0A8S1E3F1_9INSE</name>
<feature type="repeat" description="ANK" evidence="3">
    <location>
        <begin position="310"/>
        <end position="342"/>
    </location>
</feature>
<dbReference type="Pfam" id="PF12796">
    <property type="entry name" value="Ank_2"/>
    <property type="match status" value="5"/>
</dbReference>
<proteinExistence type="predicted"/>
<dbReference type="Gene3D" id="1.25.40.20">
    <property type="entry name" value="Ankyrin repeat-containing domain"/>
    <property type="match status" value="5"/>
</dbReference>
<feature type="repeat" description="ANK" evidence="3">
    <location>
        <begin position="480"/>
        <end position="514"/>
    </location>
</feature>
<evidence type="ECO:0008006" key="6">
    <source>
        <dbReference type="Google" id="ProtNLM"/>
    </source>
</evidence>
<dbReference type="AlphaFoldDB" id="A0A8S1E3F1"/>
<sequence length="695" mass="78189">MLETWPKMLGRNSCYMDDLPDLGDLFGVNNVDIMEAVGFMGKVCSDATPLMLAVMREDLLSCLLNEEFGQEQIFDTTSENATVLHYAAMNKMHGEEIIQYLVATRDVTLSCQDRNGEQPVHYAARVGNFKVAEYLLEAQKSKDNILQFLVKENNLAMAKEVHEYNPMLIHSVDPDGRSLLHLAAIFSDVEMCRWLLKEKNDFEPSRTELGDNLLHSAALNRKDVGAEIIWFLKLENFPSLDPNEHNKEGETPLHLALMSAKIESANALISIGADLSKESYLQFCLDRNVPKSASFVISRDNSQVERVDSLGRNALHRAAESKELKVCEILVEAGVDPKAVTKSGETAMHLAASNENFGCQMINYFRSLGLDVDAKTNSGETPLHVSLMSKNFVFAKALLDDHRANFRVMIGEDNIFNYCVRNNKLLSVKFVRKMDPDLLNQRTQSWKTPLHLAAQHANLKMCSYLIKERGADVRALNGRDMEGVMHFAARNKECEDNLVEFLFNEGADLDARNSLLETPLAVALKEQNVRVAENLINLGADTTIHVKGENLMFLCVRSNNLASVELLHKCNQNLIKQLGKRGETILHYAAEQSNLEMCIWLVNNGADFRALSERDGSSVLHFAAYNRDGYRIVRYFYTKGLDLNALNKHNRTPKDCACLSRNFDTVKLLELRGGVTTFSTKKVQIKKRSLQSTTL</sequence>
<keyword evidence="2 3" id="KW-0040">ANK repeat</keyword>
<dbReference type="PROSITE" id="PS50297">
    <property type="entry name" value="ANK_REP_REGION"/>
    <property type="match status" value="6"/>
</dbReference>
<evidence type="ECO:0000256" key="1">
    <source>
        <dbReference type="ARBA" id="ARBA00022737"/>
    </source>
</evidence>
<dbReference type="PANTHER" id="PTHR24198:SF165">
    <property type="entry name" value="ANKYRIN REPEAT-CONTAINING PROTEIN-RELATED"/>
    <property type="match status" value="1"/>
</dbReference>
<dbReference type="SMART" id="SM00248">
    <property type="entry name" value="ANK"/>
    <property type="match status" value="15"/>
</dbReference>
<keyword evidence="1" id="KW-0677">Repeat</keyword>
<dbReference type="Proteomes" id="UP000494165">
    <property type="component" value="Unassembled WGS sequence"/>
</dbReference>
<organism evidence="4 5">
    <name type="scientific">Cloeon dipterum</name>
    <dbReference type="NCBI Taxonomy" id="197152"/>
    <lineage>
        <taxon>Eukaryota</taxon>
        <taxon>Metazoa</taxon>
        <taxon>Ecdysozoa</taxon>
        <taxon>Arthropoda</taxon>
        <taxon>Hexapoda</taxon>
        <taxon>Insecta</taxon>
        <taxon>Pterygota</taxon>
        <taxon>Palaeoptera</taxon>
        <taxon>Ephemeroptera</taxon>
        <taxon>Pisciforma</taxon>
        <taxon>Baetidae</taxon>
        <taxon>Cloeon</taxon>
    </lineage>
</organism>
<gene>
    <name evidence="4" type="ORF">CLODIP_2_CD11975</name>
</gene>
<evidence type="ECO:0000256" key="2">
    <source>
        <dbReference type="ARBA" id="ARBA00023043"/>
    </source>
</evidence>
<feature type="repeat" description="ANK" evidence="3">
    <location>
        <begin position="248"/>
        <end position="280"/>
    </location>
</feature>
<keyword evidence="5" id="KW-1185">Reference proteome</keyword>
<comment type="caution">
    <text evidence="4">The sequence shown here is derived from an EMBL/GenBank/DDBJ whole genome shotgun (WGS) entry which is preliminary data.</text>
</comment>
<feature type="repeat" description="ANK" evidence="3">
    <location>
        <begin position="581"/>
        <end position="613"/>
    </location>
</feature>
<feature type="repeat" description="ANK" evidence="3">
    <location>
        <begin position="615"/>
        <end position="648"/>
    </location>
</feature>
<feature type="repeat" description="ANK" evidence="3">
    <location>
        <begin position="343"/>
        <end position="377"/>
    </location>
</feature>
<feature type="repeat" description="ANK" evidence="3">
    <location>
        <begin position="115"/>
        <end position="137"/>
    </location>
</feature>
<dbReference type="PROSITE" id="PS50088">
    <property type="entry name" value="ANK_REPEAT"/>
    <property type="match status" value="8"/>
</dbReference>
<dbReference type="Pfam" id="PF00023">
    <property type="entry name" value="Ank"/>
    <property type="match status" value="1"/>
</dbReference>
<protein>
    <recommendedName>
        <fullName evidence="6">Ion transport domain-containing protein</fullName>
    </recommendedName>
</protein>
<evidence type="ECO:0000313" key="5">
    <source>
        <dbReference type="Proteomes" id="UP000494165"/>
    </source>
</evidence>
<dbReference type="EMBL" id="CADEPI010000579">
    <property type="protein sequence ID" value="CAB3387452.1"/>
    <property type="molecule type" value="Genomic_DNA"/>
</dbReference>
<dbReference type="OrthoDB" id="194358at2759"/>
<dbReference type="InterPro" id="IPR002110">
    <property type="entry name" value="Ankyrin_rpt"/>
</dbReference>
<dbReference type="SUPFAM" id="SSF48403">
    <property type="entry name" value="Ankyrin repeat"/>
    <property type="match status" value="3"/>
</dbReference>
<dbReference type="PANTHER" id="PTHR24198">
    <property type="entry name" value="ANKYRIN REPEAT AND PROTEIN KINASE DOMAIN-CONTAINING PROTEIN"/>
    <property type="match status" value="1"/>
</dbReference>
<evidence type="ECO:0000313" key="4">
    <source>
        <dbReference type="EMBL" id="CAB3387452.1"/>
    </source>
</evidence>
<reference evidence="4 5" key="1">
    <citation type="submission" date="2020-04" db="EMBL/GenBank/DDBJ databases">
        <authorList>
            <person name="Alioto T."/>
            <person name="Alioto T."/>
            <person name="Gomez Garrido J."/>
        </authorList>
    </citation>
    <scope>NUCLEOTIDE SEQUENCE [LARGE SCALE GENOMIC DNA]</scope>
</reference>
<accession>A0A8S1E3F1</accession>